<dbReference type="EMBL" id="LAFY01004118">
    <property type="protein sequence ID" value="KJX94761.1"/>
    <property type="molecule type" value="Genomic_DNA"/>
</dbReference>
<accession>A0A0F4GBJ6</accession>
<dbReference type="AlphaFoldDB" id="A0A0F4GBJ6"/>
<sequence length="266" mass="28118">MATPTYNGGPSAYQASIKAMTNNQVMGHIETRVAQIQQMVAQRSGQPNAETLAVQKQMDEVKKNMETAKEAATRAGVFTGGQSKPDGQSDDELSQIADKEMAKVLASAQLLGIREAQSGAALNAEECCLIRGYDYVKLRRSTTNIMAGSTQPNTDSASASASQPSAKVQANTKIFEHLDGRLAQVRTIAAMQVGPRAQAAGKQMLEVDNKMKLAKEACARAGKIPGDQSNPQGLSAAQLEQASGATFLQLIASVKALFDIFTGAVN</sequence>
<organism evidence="2 3">
    <name type="scientific">Zymoseptoria brevis</name>
    <dbReference type="NCBI Taxonomy" id="1047168"/>
    <lineage>
        <taxon>Eukaryota</taxon>
        <taxon>Fungi</taxon>
        <taxon>Dikarya</taxon>
        <taxon>Ascomycota</taxon>
        <taxon>Pezizomycotina</taxon>
        <taxon>Dothideomycetes</taxon>
        <taxon>Dothideomycetidae</taxon>
        <taxon>Mycosphaerellales</taxon>
        <taxon>Mycosphaerellaceae</taxon>
        <taxon>Zymoseptoria</taxon>
    </lineage>
</organism>
<evidence type="ECO:0000313" key="2">
    <source>
        <dbReference type="EMBL" id="KJX94761.1"/>
    </source>
</evidence>
<protein>
    <submittedName>
        <fullName evidence="2">Uncharacterized protein</fullName>
    </submittedName>
</protein>
<gene>
    <name evidence="2" type="ORF">TI39_contig4159g00037</name>
</gene>
<feature type="compositionally biased region" description="Polar residues" evidence="1">
    <location>
        <begin position="146"/>
        <end position="155"/>
    </location>
</feature>
<proteinExistence type="predicted"/>
<dbReference type="Proteomes" id="UP000033647">
    <property type="component" value="Unassembled WGS sequence"/>
</dbReference>
<name>A0A0F4GBJ6_9PEZI</name>
<feature type="region of interest" description="Disordered" evidence="1">
    <location>
        <begin position="146"/>
        <end position="165"/>
    </location>
</feature>
<dbReference type="OrthoDB" id="10481317at2759"/>
<evidence type="ECO:0000313" key="3">
    <source>
        <dbReference type="Proteomes" id="UP000033647"/>
    </source>
</evidence>
<feature type="compositionally biased region" description="Low complexity" evidence="1">
    <location>
        <begin position="156"/>
        <end position="165"/>
    </location>
</feature>
<reference evidence="2 3" key="1">
    <citation type="submission" date="2015-03" db="EMBL/GenBank/DDBJ databases">
        <title>RNA-seq based gene annotation and comparative genomics of four Zymoseptoria species reveal species-specific pathogenicity related genes and transposable element activity.</title>
        <authorList>
            <person name="Grandaubert J."/>
            <person name="Bhattacharyya A."/>
            <person name="Stukenbrock E.H."/>
        </authorList>
    </citation>
    <scope>NUCLEOTIDE SEQUENCE [LARGE SCALE GENOMIC DNA]</scope>
    <source>
        <strain evidence="2 3">Zb18110</strain>
    </source>
</reference>
<keyword evidence="3" id="KW-1185">Reference proteome</keyword>
<comment type="caution">
    <text evidence="2">The sequence shown here is derived from an EMBL/GenBank/DDBJ whole genome shotgun (WGS) entry which is preliminary data.</text>
</comment>
<evidence type="ECO:0000256" key="1">
    <source>
        <dbReference type="SAM" id="MobiDB-lite"/>
    </source>
</evidence>